<protein>
    <submittedName>
        <fullName evidence="1">Uncharacterized protein</fullName>
    </submittedName>
</protein>
<name>A0A0F9R0H1_9ZZZZ</name>
<organism evidence="1">
    <name type="scientific">marine sediment metagenome</name>
    <dbReference type="NCBI Taxonomy" id="412755"/>
    <lineage>
        <taxon>unclassified sequences</taxon>
        <taxon>metagenomes</taxon>
        <taxon>ecological metagenomes</taxon>
    </lineage>
</organism>
<sequence>MTNSKIISFRVNSDFASDFNEFCARNKITKKVVFTKAMELIFKAEKMDLDILK</sequence>
<dbReference type="EMBL" id="LAZR01003392">
    <property type="protein sequence ID" value="KKN18816.1"/>
    <property type="molecule type" value="Genomic_DNA"/>
</dbReference>
<dbReference type="AlphaFoldDB" id="A0A0F9R0H1"/>
<reference evidence="1" key="1">
    <citation type="journal article" date="2015" name="Nature">
        <title>Complex archaea that bridge the gap between prokaryotes and eukaryotes.</title>
        <authorList>
            <person name="Spang A."/>
            <person name="Saw J.H."/>
            <person name="Jorgensen S.L."/>
            <person name="Zaremba-Niedzwiedzka K."/>
            <person name="Martijn J."/>
            <person name="Lind A.E."/>
            <person name="van Eijk R."/>
            <person name="Schleper C."/>
            <person name="Guy L."/>
            <person name="Ettema T.J."/>
        </authorList>
    </citation>
    <scope>NUCLEOTIDE SEQUENCE</scope>
</reference>
<proteinExistence type="predicted"/>
<gene>
    <name evidence="1" type="ORF">LCGC14_0951900</name>
</gene>
<accession>A0A0F9R0H1</accession>
<comment type="caution">
    <text evidence="1">The sequence shown here is derived from an EMBL/GenBank/DDBJ whole genome shotgun (WGS) entry which is preliminary data.</text>
</comment>
<evidence type="ECO:0000313" key="1">
    <source>
        <dbReference type="EMBL" id="KKN18816.1"/>
    </source>
</evidence>